<evidence type="ECO:0000313" key="1">
    <source>
        <dbReference type="EMBL" id="SCL91675.1"/>
    </source>
</evidence>
<sequence length="154" mass="17333">MALRMTIVVIYIVMPNLKKDYEKFREDKNNRDSNCRLPGFIEDGLEACKSLCKSRKSKLKGEELATENSKMGTTHKISLSGQSAIELSSTQEKTIPEKEDQRGISNSIVYQSVNTIGINNGNNVPYIVVPFILTLTMLGISYKANNYIFLLFLC</sequence>
<dbReference type="EMBL" id="FMIO01000357">
    <property type="protein sequence ID" value="SCL91675.1"/>
    <property type="molecule type" value="Genomic_DNA"/>
</dbReference>
<proteinExistence type="predicted"/>
<dbReference type="AlphaFoldDB" id="A0A1D3L9P4"/>
<protein>
    <submittedName>
        <fullName evidence="1">Uncharacterized protein</fullName>
    </submittedName>
</protein>
<reference evidence="1 2" key="1">
    <citation type="submission" date="2016-08" db="EMBL/GenBank/DDBJ databases">
        <authorList>
            <consortium name="Pathogen Informatics"/>
        </authorList>
    </citation>
    <scope>NUCLEOTIDE SEQUENCE [LARGE SCALE GENOMIC DNA]</scope>
    <source>
        <strain evidence="1 2">DK</strain>
    </source>
</reference>
<evidence type="ECO:0000313" key="2">
    <source>
        <dbReference type="Proteomes" id="UP000195879"/>
    </source>
</evidence>
<organism evidence="1 2">
    <name type="scientific">Plasmodium chabaudi adami</name>
    <dbReference type="NCBI Taxonomy" id="5826"/>
    <lineage>
        <taxon>Eukaryota</taxon>
        <taxon>Sar</taxon>
        <taxon>Alveolata</taxon>
        <taxon>Apicomplexa</taxon>
        <taxon>Aconoidasida</taxon>
        <taxon>Haemosporida</taxon>
        <taxon>Plasmodiidae</taxon>
        <taxon>Plasmodium</taxon>
        <taxon>Plasmodium (Vinckeia)</taxon>
    </lineage>
</organism>
<accession>A0A1D3L9P4</accession>
<dbReference type="Proteomes" id="UP000195879">
    <property type="component" value="Unassembled WGS sequence"/>
</dbReference>
<gene>
    <name evidence="1" type="ORF">PCHDK_000526700</name>
</gene>
<name>A0A1D3L9P4_PLACE</name>